<feature type="compositionally biased region" description="Low complexity" evidence="7">
    <location>
        <begin position="1381"/>
        <end position="1391"/>
    </location>
</feature>
<sequence length="1437" mass="163499">MSPPPRKRGRGESAEPSSSLILANITKHIQKDRTVGGLIPRWITPTFWTDWDRGSKKTFFSEVKKYLKLLDSHDTSSKSSEHKSSTNGVSEETNAITTSLEEYKSAVYLLIRAVCKGDLKKDKAASFLSEVAAMHPKLASMMGDELSVVDTETQIARSEERERFTTLARTCNDFLGFVYLERLDLESLQDTGAVHNKKTFSTKVIRTKTRIYYKQQKFNLFREESEGYSKLVSELGNPSSENSVSYMARVIPCLVGRFNLDPNRVIDLVLEAFECQPNCKFFIPLLQSLRPSPETVCEIIGFKLQGQDRPPESLFVMIALLLQNDVIDLDGIYSWLTPDDRVIHKEWDRELQDAREYARKSMIVSINKDKEADDNDEMNGAEDRYLDNQKFLLVEALLSTGGWAFVKKLMDRLPEFSLISKRRIALKLIHFIEFMIQPLYSTVHETTDRLGRRPITQLKDMSMSRKQIKSWGDLEQEIDIILSIGPYVHFEPVLMYKLLRIMRTYLKQMKHSPPTDLYYKFLTVLDEVILPGLCFLDANCCIAQEIWAVMDYYPYQHRYRLYGSWKSEAILLLHPSLLRKRVDVLKKVKHLMRRISKENVKPMGRQLGKLSHSMPAVIFDYVLSQIQLFDNLISPVIDALKFLTTLSYDVLSYCLLEALSPGQSSNSASLSVMLMANRPRTKHDGSTISPWLQSLCSFTGAICKKYTIELVPLLQYVANQLKAKQSLDLLLLKEIVQKMSNIEAAEEITNEQLDALAGGEILRAEAGYFGQVHASKKSASRLRDASSVNDLAVTLCILMAQQRHGIVYDDSNAIHTKLVGKLYDQCQDTLVQFGTFLSSSSSTEEYAKKIPSIDKLFLEYHVSADASFFLWRPLLSNAISGKYDELRRAEKSHKSMSVSQRQEKYAQAATFILNPLITLVSSILPQKTWEDITPQFYVTFWSLTLFDLHVPSDSYASQISRIKQSAVSFAENKDMASSKIKKEQDRCNSLIEKLQEEERRQRDHVDRVMAKLKQEKDSWFAPRTAKSAKNETVTAFLQLCLFPRCIFTAPDALYCAHFVNIIHSLATQNFSTLICYDRIFCDIIYTVTSCTENEASRYGRFLCALLGTVMRWHGNKTVFEKECARFPGFVTKFRASNSSSAESSDHVDYENFRHVCHKWHYKITKCVIVCLESKDYLQIRNSLIVLKEILPYFPKVTNLGAAVERWVERVRVDEKDKRQDLFALATSYIGQLKARWNTLVAEEDFHEKVISPEKPVKRPAKDDSSGSSSTTKDAKSKPVIKTEPMEVSSNENSHTPSKSSEVPPANSSGGSKTSKPTPTESAASSPVVSKKESADEPPVQKPKVSSSSESRREASKIREPTESRSEIVVEKSSKSEKRSSSSRPESHSSSSSKKESQEVKIKKDSASSSSDRRTSDSDRSRESKRRKVEPSVKRRYK</sequence>
<dbReference type="Pfam" id="PF16134">
    <property type="entry name" value="THOC2_N"/>
    <property type="match status" value="2"/>
</dbReference>
<feature type="coiled-coil region" evidence="6">
    <location>
        <begin position="977"/>
        <end position="1015"/>
    </location>
</feature>
<feature type="domain" description="THO complex subunit 2 N-terminal" evidence="10">
    <location>
        <begin position="473"/>
        <end position="605"/>
    </location>
</feature>
<protein>
    <recommendedName>
        <fullName evidence="3">THO complex subunit 2</fullName>
    </recommendedName>
</protein>
<keyword evidence="4" id="KW-0539">Nucleus</keyword>
<evidence type="ECO:0000259" key="10">
    <source>
        <dbReference type="Pfam" id="PF16134"/>
    </source>
</evidence>
<feature type="compositionally biased region" description="Basic and acidic residues" evidence="7">
    <location>
        <begin position="1349"/>
        <end position="1379"/>
    </location>
</feature>
<organism evidence="11 12">
    <name type="scientific">Orchesella dallaii</name>
    <dbReference type="NCBI Taxonomy" id="48710"/>
    <lineage>
        <taxon>Eukaryota</taxon>
        <taxon>Metazoa</taxon>
        <taxon>Ecdysozoa</taxon>
        <taxon>Arthropoda</taxon>
        <taxon>Hexapoda</taxon>
        <taxon>Collembola</taxon>
        <taxon>Entomobryomorpha</taxon>
        <taxon>Entomobryoidea</taxon>
        <taxon>Orchesellidae</taxon>
        <taxon>Orchesellinae</taxon>
        <taxon>Orchesella</taxon>
    </lineage>
</organism>
<feature type="compositionally biased region" description="Basic and acidic residues" evidence="7">
    <location>
        <begin position="1392"/>
        <end position="1421"/>
    </location>
</feature>
<dbReference type="Pfam" id="PF11262">
    <property type="entry name" value="Tho2"/>
    <property type="match status" value="1"/>
</dbReference>
<dbReference type="InterPro" id="IPR032302">
    <property type="entry name" value="THOC2_N"/>
</dbReference>
<comment type="subunit">
    <text evidence="5">Component of the THO subcomplex, which is composed of THOC1, THOC2, THOC3, THOC5, THOC6 and THOC7. The THO subcomplex interacts with DDX39B to form the THO-DDX39B complex which multimerizes into a 28-subunit tetrameric assembly. Component of the transcription/export (TREX) complex at least composed of ALYREF/THOC4, DDX39B, SARNP/CIP29, CHTOP and the THO subcomplex; in the complex interacts with THOC1, THOC3, THOC5, THOC7 and DDX39B. TREX seems to have a dynamic structure involving ATP-dependent remodeling. Interacts with POLDIP3 and ZC3H11A.</text>
</comment>
<evidence type="ECO:0000313" key="11">
    <source>
        <dbReference type="EMBL" id="CAL8072544.1"/>
    </source>
</evidence>
<gene>
    <name evidence="11" type="ORF">ODALV1_LOCUS2219</name>
</gene>
<evidence type="ECO:0000256" key="4">
    <source>
        <dbReference type="ARBA" id="ARBA00023242"/>
    </source>
</evidence>
<dbReference type="PANTHER" id="PTHR21597:SF0">
    <property type="entry name" value="THO COMPLEX SUBUNIT 2"/>
    <property type="match status" value="1"/>
</dbReference>
<dbReference type="InterPro" id="IPR021726">
    <property type="entry name" value="THO_THOC2_N"/>
</dbReference>
<dbReference type="InterPro" id="IPR040007">
    <property type="entry name" value="Tho2"/>
</dbReference>
<dbReference type="InterPro" id="IPR021418">
    <property type="entry name" value="THO_THOC2_C"/>
</dbReference>
<feature type="domain" description="THO complex subunitTHOC2 C-terminal" evidence="8">
    <location>
        <begin position="929"/>
        <end position="1232"/>
    </location>
</feature>
<proteinExistence type="inferred from homology"/>
<evidence type="ECO:0000256" key="6">
    <source>
        <dbReference type="SAM" id="Coils"/>
    </source>
</evidence>
<evidence type="ECO:0000256" key="2">
    <source>
        <dbReference type="ARBA" id="ARBA00007857"/>
    </source>
</evidence>
<feature type="region of interest" description="Disordered" evidence="7">
    <location>
        <begin position="1250"/>
        <end position="1437"/>
    </location>
</feature>
<comment type="caution">
    <text evidence="11">The sequence shown here is derived from an EMBL/GenBank/DDBJ whole genome shotgun (WGS) entry which is preliminary data.</text>
</comment>
<evidence type="ECO:0000259" key="9">
    <source>
        <dbReference type="Pfam" id="PF11732"/>
    </source>
</evidence>
<keyword evidence="6" id="KW-0175">Coiled coil</keyword>
<name>A0ABP1PT87_9HEXA</name>
<evidence type="ECO:0000256" key="5">
    <source>
        <dbReference type="ARBA" id="ARBA00047033"/>
    </source>
</evidence>
<feature type="domain" description="THO complex subunit 2 N-terminal" evidence="10">
    <location>
        <begin position="97"/>
        <end position="449"/>
    </location>
</feature>
<feature type="compositionally biased region" description="Basic and acidic residues" evidence="7">
    <location>
        <begin position="1250"/>
        <end position="1264"/>
    </location>
</feature>
<accession>A0ABP1PT87</accession>
<feature type="compositionally biased region" description="Basic and acidic residues" evidence="7">
    <location>
        <begin position="1428"/>
        <end position="1437"/>
    </location>
</feature>
<keyword evidence="12" id="KW-1185">Reference proteome</keyword>
<feature type="compositionally biased region" description="Polar residues" evidence="7">
    <location>
        <begin position="1287"/>
        <end position="1327"/>
    </location>
</feature>
<dbReference type="Pfam" id="PF11732">
    <property type="entry name" value="Thoc2"/>
    <property type="match status" value="1"/>
</dbReference>
<dbReference type="Proteomes" id="UP001642540">
    <property type="component" value="Unassembled WGS sequence"/>
</dbReference>
<reference evidence="11 12" key="1">
    <citation type="submission" date="2024-08" db="EMBL/GenBank/DDBJ databases">
        <authorList>
            <person name="Cucini C."/>
            <person name="Frati F."/>
        </authorList>
    </citation>
    <scope>NUCLEOTIDE SEQUENCE [LARGE SCALE GENOMIC DNA]</scope>
</reference>
<evidence type="ECO:0000256" key="3">
    <source>
        <dbReference type="ARBA" id="ARBA00019596"/>
    </source>
</evidence>
<evidence type="ECO:0000256" key="7">
    <source>
        <dbReference type="SAM" id="MobiDB-lite"/>
    </source>
</evidence>
<evidence type="ECO:0000313" key="12">
    <source>
        <dbReference type="Proteomes" id="UP001642540"/>
    </source>
</evidence>
<dbReference type="PANTHER" id="PTHR21597">
    <property type="entry name" value="THO2 PROTEIN"/>
    <property type="match status" value="1"/>
</dbReference>
<comment type="similarity">
    <text evidence="2">Belongs to the THOC2 family.</text>
</comment>
<evidence type="ECO:0000259" key="8">
    <source>
        <dbReference type="Pfam" id="PF11262"/>
    </source>
</evidence>
<comment type="subcellular location">
    <subcellularLocation>
        <location evidence="1">Nucleus</location>
    </subcellularLocation>
</comment>
<evidence type="ECO:0000256" key="1">
    <source>
        <dbReference type="ARBA" id="ARBA00004123"/>
    </source>
</evidence>
<feature type="domain" description="THO complex subunitTHOC2 N-terminal" evidence="9">
    <location>
        <begin position="607"/>
        <end position="695"/>
    </location>
</feature>
<dbReference type="EMBL" id="CAXLJM020000007">
    <property type="protein sequence ID" value="CAL8072544.1"/>
    <property type="molecule type" value="Genomic_DNA"/>
</dbReference>